<feature type="signal peptide" evidence="2">
    <location>
        <begin position="1"/>
        <end position="20"/>
    </location>
</feature>
<keyword evidence="4" id="KW-1185">Reference proteome</keyword>
<protein>
    <submittedName>
        <fullName evidence="3">Uncharacterized protein</fullName>
    </submittedName>
</protein>
<proteinExistence type="predicted"/>
<accession>A0A1J7JLE4</accession>
<name>A0A1J7JLE4_9PEZI</name>
<evidence type="ECO:0000256" key="2">
    <source>
        <dbReference type="SAM" id="SignalP"/>
    </source>
</evidence>
<feature type="chain" id="PRO_5012001105" evidence="2">
    <location>
        <begin position="21"/>
        <end position="332"/>
    </location>
</feature>
<keyword evidence="1" id="KW-0812">Transmembrane</keyword>
<feature type="transmembrane region" description="Helical" evidence="1">
    <location>
        <begin position="171"/>
        <end position="191"/>
    </location>
</feature>
<dbReference type="InParanoid" id="A0A1J7JLE4"/>
<dbReference type="AlphaFoldDB" id="A0A1J7JLE4"/>
<keyword evidence="1" id="KW-1133">Transmembrane helix</keyword>
<feature type="transmembrane region" description="Helical" evidence="1">
    <location>
        <begin position="105"/>
        <end position="127"/>
    </location>
</feature>
<gene>
    <name evidence="3" type="ORF">CONLIGDRAFT_557023</name>
</gene>
<evidence type="ECO:0000313" key="4">
    <source>
        <dbReference type="Proteomes" id="UP000182658"/>
    </source>
</evidence>
<feature type="transmembrane region" description="Helical" evidence="1">
    <location>
        <begin position="276"/>
        <end position="297"/>
    </location>
</feature>
<feature type="transmembrane region" description="Helical" evidence="1">
    <location>
        <begin position="67"/>
        <end position="85"/>
    </location>
</feature>
<feature type="transmembrane region" description="Helical" evidence="1">
    <location>
        <begin position="36"/>
        <end position="55"/>
    </location>
</feature>
<keyword evidence="2" id="KW-0732">Signal</keyword>
<organism evidence="3 4">
    <name type="scientific">Coniochaeta ligniaria NRRL 30616</name>
    <dbReference type="NCBI Taxonomy" id="1408157"/>
    <lineage>
        <taxon>Eukaryota</taxon>
        <taxon>Fungi</taxon>
        <taxon>Dikarya</taxon>
        <taxon>Ascomycota</taxon>
        <taxon>Pezizomycotina</taxon>
        <taxon>Sordariomycetes</taxon>
        <taxon>Sordariomycetidae</taxon>
        <taxon>Coniochaetales</taxon>
        <taxon>Coniochaetaceae</taxon>
        <taxon>Coniochaeta</taxon>
    </lineage>
</organism>
<feature type="non-terminal residue" evidence="3">
    <location>
        <position position="332"/>
    </location>
</feature>
<keyword evidence="1" id="KW-0472">Membrane</keyword>
<evidence type="ECO:0000313" key="3">
    <source>
        <dbReference type="EMBL" id="OIW30116.1"/>
    </source>
</evidence>
<dbReference type="OrthoDB" id="2281895at2759"/>
<feature type="non-terminal residue" evidence="3">
    <location>
        <position position="1"/>
    </location>
</feature>
<reference evidence="3 4" key="1">
    <citation type="submission" date="2016-10" db="EMBL/GenBank/DDBJ databases">
        <title>Draft genome sequence of Coniochaeta ligniaria NRRL30616, a lignocellulolytic fungus for bioabatement of inhibitors in plant biomass hydrolysates.</title>
        <authorList>
            <consortium name="DOE Joint Genome Institute"/>
            <person name="Jimenez D.J."/>
            <person name="Hector R.E."/>
            <person name="Riley R."/>
            <person name="Sun H."/>
            <person name="Grigoriev I.V."/>
            <person name="Van Elsas J.D."/>
            <person name="Nichols N.N."/>
        </authorList>
    </citation>
    <scope>NUCLEOTIDE SEQUENCE [LARGE SCALE GENOMIC DNA]</scope>
    <source>
        <strain evidence="3 4">NRRL 30616</strain>
    </source>
</reference>
<sequence>ILLAVATLTILLLHSGGNDGLNLPFLWSQCHARSRIPWLSHIPLLGSPACFLVSFFQESVASSRSAAIMAAALSFVVGLLTVTTVESARGCNAPARLIRCPTGGWMVFNLLGGAVVWELVVVPSFLVRGREIIAARREGAGVRSPGGGMVAPLHPERGAAMRHLGSGAEAVAIPVAVAVGCVLPGVLMLVLGEGAPAVVLVWLLFPVWVSLVRQGVRAVLVRVGKDRFGGSLYLEESRVWLAVTYAVPVVCSVLAHGLLLWSLIAGRDDRKEMTRATTRFVEIDVGFVGVTVLYWLFVEAGWRVALVMLLGSVALGPGAGVCLAWVYREGKV</sequence>
<feature type="transmembrane region" description="Helical" evidence="1">
    <location>
        <begin position="240"/>
        <end position="264"/>
    </location>
</feature>
<dbReference type="EMBL" id="KV875097">
    <property type="protein sequence ID" value="OIW30116.1"/>
    <property type="molecule type" value="Genomic_DNA"/>
</dbReference>
<feature type="transmembrane region" description="Helical" evidence="1">
    <location>
        <begin position="197"/>
        <end position="220"/>
    </location>
</feature>
<dbReference type="Proteomes" id="UP000182658">
    <property type="component" value="Unassembled WGS sequence"/>
</dbReference>
<feature type="transmembrane region" description="Helical" evidence="1">
    <location>
        <begin position="304"/>
        <end position="327"/>
    </location>
</feature>
<evidence type="ECO:0000256" key="1">
    <source>
        <dbReference type="SAM" id="Phobius"/>
    </source>
</evidence>